<feature type="domain" description="Porphobilinogen deaminase N-terminal" evidence="10">
    <location>
        <begin position="7"/>
        <end position="222"/>
    </location>
</feature>
<evidence type="ECO:0000259" key="10">
    <source>
        <dbReference type="Pfam" id="PF01379"/>
    </source>
</evidence>
<sequence length="327" mass="36137">MGEKRIIRIAGRRSKLAVIQSEQIKALIESKFPDVECPVLAVHTLGDHVQSKPLYSFGGKAVWTKELEDLLYKEDDTRIDLIVHSLKDMPTLLPDGFELGCITKRIDPTDALVMPIGSPYKNLSELPDGSVVGTSSVRRSAQLKRRFPNLKFESIRGNVQTRLTKLDDPETPFKCIVLASAGLIRTGLESRITERFDSDTMCYAVGQGALGIEIRKGDEEMKKILDEICDIPTTICCLAERSLLRTLEGGCSVPIGVVSNFDESKRLLTLKGIVINVEGTEWIEAEHSVTISDEREDSINCGKALAELLLEKGAQKILDSINLDKIA</sequence>
<evidence type="ECO:0000256" key="1">
    <source>
        <dbReference type="ARBA" id="ARBA00001916"/>
    </source>
</evidence>
<dbReference type="NCBIfam" id="TIGR00212">
    <property type="entry name" value="hemC"/>
    <property type="match status" value="1"/>
</dbReference>
<dbReference type="SUPFAM" id="SSF54782">
    <property type="entry name" value="Porphobilinogen deaminase (hydroxymethylbilane synthase), C-terminal domain"/>
    <property type="match status" value="1"/>
</dbReference>
<dbReference type="PROSITE" id="PS00533">
    <property type="entry name" value="PORPHOBILINOGEN_DEAM"/>
    <property type="match status" value="1"/>
</dbReference>
<evidence type="ECO:0000256" key="3">
    <source>
        <dbReference type="ARBA" id="ARBA00005638"/>
    </source>
</evidence>
<feature type="domain" description="Porphobilinogen deaminase C-terminal" evidence="11">
    <location>
        <begin position="235"/>
        <end position="310"/>
    </location>
</feature>
<dbReference type="Pfam" id="PF03900">
    <property type="entry name" value="Porphobil_deamC"/>
    <property type="match status" value="1"/>
</dbReference>
<keyword evidence="7" id="KW-0627">Porphyrin biosynthesis</keyword>
<comment type="similarity">
    <text evidence="3">Belongs to the HMBS family.</text>
</comment>
<dbReference type="PANTHER" id="PTHR11557">
    <property type="entry name" value="PORPHOBILINOGEN DEAMINASE"/>
    <property type="match status" value="1"/>
</dbReference>
<evidence type="ECO:0000313" key="12">
    <source>
        <dbReference type="EMBL" id="QGN15533.1"/>
    </source>
</evidence>
<gene>
    <name evidence="12" type="primary">HEM3</name>
    <name evidence="12" type="ORF">FIM1_2224</name>
</gene>
<dbReference type="PRINTS" id="PR00151">
    <property type="entry name" value="PORPHBDMNASE"/>
</dbReference>
<keyword evidence="13" id="KW-1185">Reference proteome</keyword>
<dbReference type="InterPro" id="IPR000860">
    <property type="entry name" value="HemC"/>
</dbReference>
<organism evidence="12 13">
    <name type="scientific">Kluyveromyces marxianus</name>
    <name type="common">Yeast</name>
    <name type="synonym">Candida kefyr</name>
    <dbReference type="NCBI Taxonomy" id="4911"/>
    <lineage>
        <taxon>Eukaryota</taxon>
        <taxon>Fungi</taxon>
        <taxon>Dikarya</taxon>
        <taxon>Ascomycota</taxon>
        <taxon>Saccharomycotina</taxon>
        <taxon>Saccharomycetes</taxon>
        <taxon>Saccharomycetales</taxon>
        <taxon>Saccharomycetaceae</taxon>
        <taxon>Kluyveromyces</taxon>
    </lineage>
</organism>
<reference evidence="12 13" key="2">
    <citation type="submission" date="2019-11" db="EMBL/GenBank/DDBJ databases">
        <authorList>
            <person name="Lu H."/>
        </authorList>
    </citation>
    <scope>NUCLEOTIDE SEQUENCE [LARGE SCALE GENOMIC DNA]</scope>
    <source>
        <strain evidence="12 13">FIM1</strain>
    </source>
</reference>
<dbReference type="SUPFAM" id="SSF53850">
    <property type="entry name" value="Periplasmic binding protein-like II"/>
    <property type="match status" value="1"/>
</dbReference>
<accession>A0ABX6EZ95</accession>
<evidence type="ECO:0000256" key="4">
    <source>
        <dbReference type="ARBA" id="ARBA00012655"/>
    </source>
</evidence>
<evidence type="ECO:0000256" key="6">
    <source>
        <dbReference type="ARBA" id="ARBA00023133"/>
    </source>
</evidence>
<proteinExistence type="inferred from homology"/>
<dbReference type="EC" id="2.5.1.61" evidence="4"/>
<dbReference type="Proteomes" id="UP000422736">
    <property type="component" value="Chromosome 3"/>
</dbReference>
<evidence type="ECO:0000256" key="8">
    <source>
        <dbReference type="ARBA" id="ARBA00030685"/>
    </source>
</evidence>
<dbReference type="InterPro" id="IPR036803">
    <property type="entry name" value="Porphobilinogen_deaminase_C_sf"/>
</dbReference>
<dbReference type="InterPro" id="IPR022419">
    <property type="entry name" value="Porphobilin_deaminase_cofac_BS"/>
</dbReference>
<dbReference type="Gene3D" id="3.30.160.40">
    <property type="entry name" value="Porphobilinogen deaminase, C-terminal domain"/>
    <property type="match status" value="1"/>
</dbReference>
<evidence type="ECO:0000256" key="7">
    <source>
        <dbReference type="ARBA" id="ARBA00023244"/>
    </source>
</evidence>
<dbReference type="InterPro" id="IPR022417">
    <property type="entry name" value="Porphobilin_deaminase_N"/>
</dbReference>
<dbReference type="PANTHER" id="PTHR11557:SF0">
    <property type="entry name" value="PORPHOBILINOGEN DEAMINASE"/>
    <property type="match status" value="1"/>
</dbReference>
<evidence type="ECO:0000313" key="13">
    <source>
        <dbReference type="Proteomes" id="UP000422736"/>
    </source>
</evidence>
<protein>
    <recommendedName>
        <fullName evidence="4">hydroxymethylbilane synthase</fullName>
        <ecNumber evidence="4">2.5.1.61</ecNumber>
    </recommendedName>
    <alternativeName>
        <fullName evidence="9">Hydroxymethylbilane synthase</fullName>
    </alternativeName>
    <alternativeName>
        <fullName evidence="8">Pre-uroporphyrinogen synthase</fullName>
    </alternativeName>
</protein>
<evidence type="ECO:0000256" key="9">
    <source>
        <dbReference type="ARBA" id="ARBA00033064"/>
    </source>
</evidence>
<keyword evidence="5" id="KW-0808">Transferase</keyword>
<evidence type="ECO:0000256" key="2">
    <source>
        <dbReference type="ARBA" id="ARBA00004735"/>
    </source>
</evidence>
<dbReference type="InterPro" id="IPR022418">
    <property type="entry name" value="Porphobilinogen_deaminase_C"/>
</dbReference>
<dbReference type="Gene3D" id="3.40.190.10">
    <property type="entry name" value="Periplasmic binding protein-like II"/>
    <property type="match status" value="2"/>
</dbReference>
<name>A0ABX6EZ95_KLUMA</name>
<dbReference type="PIRSF" id="PIRSF001438">
    <property type="entry name" value="4pyrrol_synth_OHMeBilane_synth"/>
    <property type="match status" value="1"/>
</dbReference>
<comment type="cofactor">
    <cofactor evidence="1">
        <name>dipyrromethane</name>
        <dbReference type="ChEBI" id="CHEBI:60342"/>
    </cofactor>
</comment>
<dbReference type="Pfam" id="PF01379">
    <property type="entry name" value="Porphobil_deam"/>
    <property type="match status" value="1"/>
</dbReference>
<dbReference type="EMBL" id="CP015056">
    <property type="protein sequence ID" value="QGN15533.1"/>
    <property type="molecule type" value="Genomic_DNA"/>
</dbReference>
<evidence type="ECO:0000259" key="11">
    <source>
        <dbReference type="Pfam" id="PF03900"/>
    </source>
</evidence>
<keyword evidence="6" id="KW-0350">Heme biosynthesis</keyword>
<evidence type="ECO:0000256" key="5">
    <source>
        <dbReference type="ARBA" id="ARBA00022679"/>
    </source>
</evidence>
<dbReference type="CDD" id="cd13645">
    <property type="entry name" value="PBP2_HuPBGD_like"/>
    <property type="match status" value="1"/>
</dbReference>
<comment type="pathway">
    <text evidence="2">Porphyrin-containing compound metabolism; protoporphyrin-IX biosynthesis; coproporphyrinogen-III from 5-aminolevulinate: step 2/4.</text>
</comment>
<reference evidence="12 13" key="1">
    <citation type="submission" date="2016-03" db="EMBL/GenBank/DDBJ databases">
        <title>How can Kluyveromyces marxianus grow so fast - potential evolutionary course in Saccharomyces Complex revealed by comparative genomics.</title>
        <authorList>
            <person name="Mo W."/>
            <person name="Lu W."/>
            <person name="Yang X."/>
            <person name="Qi J."/>
            <person name="Lv H."/>
        </authorList>
    </citation>
    <scope>NUCLEOTIDE SEQUENCE [LARGE SCALE GENOMIC DNA]</scope>
    <source>
        <strain evidence="12 13">FIM1</strain>
    </source>
</reference>